<dbReference type="InterPro" id="IPR003305">
    <property type="entry name" value="CenC_carb-bd"/>
</dbReference>
<gene>
    <name evidence="5" type="ORF">GZH47_08735</name>
</gene>
<dbReference type="AlphaFoldDB" id="A0A6C0NXH9"/>
<proteinExistence type="inferred from homology"/>
<sequence>MKKVSIKKLLGTALALALLLAVTSMPESVTASPNLVGNPGFETGAVSPWTGAGTYSVVSTNASTGTRSARVEGAGGNSAFNQTITGLSPNTAYLLSGWFKAASGNVSIGVKNYGGTQIAYSTASTSYKQQTIAFTTGASNTSAQIFLWKGDAGYGYGDDFSLTLASSPVPTGIPGSWNLAFNDEFNGTSLDTSVWNSNWFGAAGAVSPPVNAYETAAYDPAQVSVGGGSLSLATVSKPVTVNGTAYPYRSGLINSNGHKQFTYGAFEARIYLPASGAGVIANWPAFWTDGQNWPTDGEMDIMEGISGQAQYHFHSPSGGPGGSASGDFTGWHTYGADWESGSVNYYYDGALVGTISSGITSSPMYLILDYAIGMYGGPTLVPATMKVDYVRVWQH</sequence>
<keyword evidence="3" id="KW-0732">Signal</keyword>
<dbReference type="GO" id="GO:0004553">
    <property type="term" value="F:hydrolase activity, hydrolyzing O-glycosyl compounds"/>
    <property type="evidence" value="ECO:0007669"/>
    <property type="project" value="InterPro"/>
</dbReference>
<dbReference type="InterPro" id="IPR013320">
    <property type="entry name" value="ConA-like_dom_sf"/>
</dbReference>
<evidence type="ECO:0000256" key="2">
    <source>
        <dbReference type="ARBA" id="ARBA00022801"/>
    </source>
</evidence>
<dbReference type="GO" id="GO:0005975">
    <property type="term" value="P:carbohydrate metabolic process"/>
    <property type="evidence" value="ECO:0007669"/>
    <property type="project" value="InterPro"/>
</dbReference>
<dbReference type="PROSITE" id="PS51762">
    <property type="entry name" value="GH16_2"/>
    <property type="match status" value="1"/>
</dbReference>
<dbReference type="Gene3D" id="2.60.120.200">
    <property type="match status" value="1"/>
</dbReference>
<organism evidence="5 6">
    <name type="scientific">Paenibacillus rhizovicinus</name>
    <dbReference type="NCBI Taxonomy" id="2704463"/>
    <lineage>
        <taxon>Bacteria</taxon>
        <taxon>Bacillati</taxon>
        <taxon>Bacillota</taxon>
        <taxon>Bacilli</taxon>
        <taxon>Bacillales</taxon>
        <taxon>Paenibacillaceae</taxon>
        <taxon>Paenibacillus</taxon>
    </lineage>
</organism>
<feature type="signal peptide" evidence="3">
    <location>
        <begin position="1"/>
        <end position="31"/>
    </location>
</feature>
<feature type="chain" id="PRO_5025674256" evidence="3">
    <location>
        <begin position="32"/>
        <end position="395"/>
    </location>
</feature>
<accession>A0A6C0NXH9</accession>
<protein>
    <submittedName>
        <fullName evidence="5">Family 16 glycosylhydrolase</fullName>
    </submittedName>
</protein>
<dbReference type="Pfam" id="PF00722">
    <property type="entry name" value="Glyco_hydro_16"/>
    <property type="match status" value="1"/>
</dbReference>
<evidence type="ECO:0000256" key="1">
    <source>
        <dbReference type="ARBA" id="ARBA00006865"/>
    </source>
</evidence>
<dbReference type="CDD" id="cd08023">
    <property type="entry name" value="GH16_laminarinase_like"/>
    <property type="match status" value="1"/>
</dbReference>
<dbReference type="Proteomes" id="UP000479114">
    <property type="component" value="Chromosome"/>
</dbReference>
<dbReference type="InterPro" id="IPR008979">
    <property type="entry name" value="Galactose-bd-like_sf"/>
</dbReference>
<dbReference type="RefSeq" id="WP_162639739.1">
    <property type="nucleotide sequence ID" value="NZ_CP048286.1"/>
</dbReference>
<evidence type="ECO:0000313" key="5">
    <source>
        <dbReference type="EMBL" id="QHW30930.1"/>
    </source>
</evidence>
<reference evidence="5 6" key="1">
    <citation type="submission" date="2020-02" db="EMBL/GenBank/DDBJ databases">
        <title>Paenibacillus sp. nov., isolated from rhizosphere soil of tomato.</title>
        <authorList>
            <person name="Weon H.-Y."/>
            <person name="Lee S.A."/>
        </authorList>
    </citation>
    <scope>NUCLEOTIDE SEQUENCE [LARGE SCALE GENOMIC DNA]</scope>
    <source>
        <strain evidence="5 6">14171R-81</strain>
    </source>
</reference>
<dbReference type="InterPro" id="IPR050546">
    <property type="entry name" value="Glycosyl_Hydrlase_16"/>
</dbReference>
<dbReference type="PANTHER" id="PTHR10963:SF55">
    <property type="entry name" value="GLYCOSIDE HYDROLASE FAMILY 16 PROTEIN"/>
    <property type="match status" value="1"/>
</dbReference>
<comment type="similarity">
    <text evidence="1">Belongs to the glycosyl hydrolase 16 family.</text>
</comment>
<dbReference type="EMBL" id="CP048286">
    <property type="protein sequence ID" value="QHW30930.1"/>
    <property type="molecule type" value="Genomic_DNA"/>
</dbReference>
<dbReference type="Pfam" id="PF02018">
    <property type="entry name" value="CBM_4_9"/>
    <property type="match status" value="1"/>
</dbReference>
<keyword evidence="2 5" id="KW-0378">Hydrolase</keyword>
<dbReference type="PANTHER" id="PTHR10963">
    <property type="entry name" value="GLYCOSYL HYDROLASE-RELATED"/>
    <property type="match status" value="1"/>
</dbReference>
<dbReference type="KEGG" id="prz:GZH47_08735"/>
<feature type="domain" description="GH16" evidence="4">
    <location>
        <begin position="162"/>
        <end position="395"/>
    </location>
</feature>
<name>A0A6C0NXH9_9BACL</name>
<dbReference type="Gene3D" id="2.60.120.260">
    <property type="entry name" value="Galactose-binding domain-like"/>
    <property type="match status" value="1"/>
</dbReference>
<dbReference type="SUPFAM" id="SSF49785">
    <property type="entry name" value="Galactose-binding domain-like"/>
    <property type="match status" value="1"/>
</dbReference>
<dbReference type="SUPFAM" id="SSF49899">
    <property type="entry name" value="Concanavalin A-like lectins/glucanases"/>
    <property type="match status" value="1"/>
</dbReference>
<dbReference type="InterPro" id="IPR000757">
    <property type="entry name" value="Beta-glucanase-like"/>
</dbReference>
<evidence type="ECO:0000256" key="3">
    <source>
        <dbReference type="SAM" id="SignalP"/>
    </source>
</evidence>
<evidence type="ECO:0000259" key="4">
    <source>
        <dbReference type="PROSITE" id="PS51762"/>
    </source>
</evidence>
<evidence type="ECO:0000313" key="6">
    <source>
        <dbReference type="Proteomes" id="UP000479114"/>
    </source>
</evidence>
<keyword evidence="6" id="KW-1185">Reference proteome</keyword>